<evidence type="ECO:0000256" key="2">
    <source>
        <dbReference type="ARBA" id="ARBA00012498"/>
    </source>
</evidence>
<dbReference type="Pfam" id="PF01641">
    <property type="entry name" value="SelR"/>
    <property type="match status" value="1"/>
</dbReference>
<protein>
    <recommendedName>
        <fullName evidence="2">L-methionine (R)-S-oxide reductase</fullName>
        <ecNumber evidence="2">1.8.4.14</ecNumber>
    </recommendedName>
</protein>
<dbReference type="GeneTree" id="ENSGT00940000161673"/>
<dbReference type="STRING" id="43179.ENSSTOP00000012451"/>
<dbReference type="GO" id="GO:0006979">
    <property type="term" value="P:response to oxidative stress"/>
    <property type="evidence" value="ECO:0007669"/>
    <property type="project" value="InterPro"/>
</dbReference>
<evidence type="ECO:0000313" key="6">
    <source>
        <dbReference type="Ensembl" id="ENSSTOP00000012451.3"/>
    </source>
</evidence>
<keyword evidence="3" id="KW-0560">Oxidoreductase</keyword>
<dbReference type="SUPFAM" id="SSF51316">
    <property type="entry name" value="Mss4-like"/>
    <property type="match status" value="1"/>
</dbReference>
<dbReference type="GO" id="GO:0008270">
    <property type="term" value="F:zinc ion binding"/>
    <property type="evidence" value="ECO:0007669"/>
    <property type="project" value="Ensembl"/>
</dbReference>
<dbReference type="Gene3D" id="2.170.150.20">
    <property type="entry name" value="Peptide methionine sulfoxide reductase"/>
    <property type="match status" value="1"/>
</dbReference>
<evidence type="ECO:0000256" key="3">
    <source>
        <dbReference type="ARBA" id="ARBA00023002"/>
    </source>
</evidence>
<evidence type="ECO:0000313" key="7">
    <source>
        <dbReference type="Proteomes" id="UP000005215"/>
    </source>
</evidence>
<dbReference type="PANTHER" id="PTHR10173">
    <property type="entry name" value="METHIONINE SULFOXIDE REDUCTASE"/>
    <property type="match status" value="1"/>
</dbReference>
<keyword evidence="7" id="KW-1185">Reference proteome</keyword>
<feature type="domain" description="MsrB" evidence="5">
    <location>
        <begin position="35"/>
        <end position="155"/>
    </location>
</feature>
<reference evidence="6" key="3">
    <citation type="submission" date="2025-09" db="UniProtKB">
        <authorList>
            <consortium name="Ensembl"/>
        </authorList>
    </citation>
    <scope>IDENTIFICATION</scope>
</reference>
<dbReference type="InterPro" id="IPR011057">
    <property type="entry name" value="Mss4-like_sf"/>
</dbReference>
<accession>I3MLW6</accession>
<evidence type="ECO:0000256" key="4">
    <source>
        <dbReference type="ARBA" id="ARBA00049261"/>
    </source>
</evidence>
<dbReference type="EC" id="1.8.4.14" evidence="2"/>
<dbReference type="InParanoid" id="I3MLW6"/>
<dbReference type="GO" id="GO:0005739">
    <property type="term" value="C:mitochondrion"/>
    <property type="evidence" value="ECO:0007669"/>
    <property type="project" value="Ensembl"/>
</dbReference>
<dbReference type="GO" id="GO:0030041">
    <property type="term" value="P:actin filament polymerization"/>
    <property type="evidence" value="ECO:0007669"/>
    <property type="project" value="Ensembl"/>
</dbReference>
<comment type="similarity">
    <text evidence="1">Belongs to the MsrB Met sulfoxide reductase family.</text>
</comment>
<dbReference type="FunCoup" id="I3MLW6">
    <property type="interactions" value="833"/>
</dbReference>
<dbReference type="GO" id="GO:0033745">
    <property type="term" value="F:L-methionine-(R)-S-oxide reductase activity"/>
    <property type="evidence" value="ECO:0007669"/>
    <property type="project" value="UniProtKB-EC"/>
</dbReference>
<reference evidence="7" key="1">
    <citation type="submission" date="2011-11" db="EMBL/GenBank/DDBJ databases">
        <title>The Draft Genome of Spermophilus tridecemlineatus.</title>
        <authorList>
            <consortium name="The Broad Institute Genome Assembly &amp; Analysis Group"/>
            <consortium name="Computational R&amp;D Group"/>
            <consortium name="and Sequencing Platform"/>
            <person name="Di Palma F."/>
            <person name="Alfoldi J."/>
            <person name="Johnson J."/>
            <person name="Berlin A."/>
            <person name="Gnerre S."/>
            <person name="Jaffe D."/>
            <person name="MacCallum I."/>
            <person name="Young S."/>
            <person name="Walker B.J."/>
            <person name="Lindblad-Toh K."/>
        </authorList>
    </citation>
    <scope>NUCLEOTIDE SEQUENCE [LARGE SCALE GENOMIC DNA]</scope>
</reference>
<reference evidence="6" key="2">
    <citation type="submission" date="2025-08" db="UniProtKB">
        <authorList>
            <consortium name="Ensembl"/>
        </authorList>
    </citation>
    <scope>IDENTIFICATION</scope>
</reference>
<comment type="catalytic activity">
    <reaction evidence="4">
        <text>[thioredoxin]-disulfide + L-methionine + H2O = L-methionine (R)-S-oxide + [thioredoxin]-dithiol</text>
        <dbReference type="Rhea" id="RHEA:21260"/>
        <dbReference type="Rhea" id="RHEA-COMP:10698"/>
        <dbReference type="Rhea" id="RHEA-COMP:10700"/>
        <dbReference type="ChEBI" id="CHEBI:15377"/>
        <dbReference type="ChEBI" id="CHEBI:29950"/>
        <dbReference type="ChEBI" id="CHEBI:50058"/>
        <dbReference type="ChEBI" id="CHEBI:57844"/>
        <dbReference type="ChEBI" id="CHEBI:58773"/>
        <dbReference type="EC" id="1.8.4.14"/>
    </reaction>
</comment>
<organism evidence="6 7">
    <name type="scientific">Ictidomys tridecemlineatus</name>
    <name type="common">Thirteen-lined ground squirrel</name>
    <name type="synonym">Spermophilus tridecemlineatus</name>
    <dbReference type="NCBI Taxonomy" id="43179"/>
    <lineage>
        <taxon>Eukaryota</taxon>
        <taxon>Metazoa</taxon>
        <taxon>Chordata</taxon>
        <taxon>Craniata</taxon>
        <taxon>Vertebrata</taxon>
        <taxon>Euteleostomi</taxon>
        <taxon>Mammalia</taxon>
        <taxon>Eutheria</taxon>
        <taxon>Euarchontoglires</taxon>
        <taxon>Glires</taxon>
        <taxon>Rodentia</taxon>
        <taxon>Sciuromorpha</taxon>
        <taxon>Sciuridae</taxon>
        <taxon>Xerinae</taxon>
        <taxon>Marmotini</taxon>
        <taxon>Ictidomys</taxon>
    </lineage>
</organism>
<dbReference type="PROSITE" id="PS51790">
    <property type="entry name" value="MSRB"/>
    <property type="match status" value="1"/>
</dbReference>
<dbReference type="Ensembl" id="ENSSTOT00000013898.3">
    <property type="protein sequence ID" value="ENSSTOP00000012451.3"/>
    <property type="gene ID" value="ENSSTOG00000013900.3"/>
</dbReference>
<dbReference type="GO" id="GO:0030091">
    <property type="term" value="P:protein repair"/>
    <property type="evidence" value="ECO:0007669"/>
    <property type="project" value="Ensembl"/>
</dbReference>
<evidence type="ECO:0000259" key="5">
    <source>
        <dbReference type="PROSITE" id="PS51790"/>
    </source>
</evidence>
<sequence length="157" mass="17035">GLGRLSSLSDFILLVPPGRQLRRGAVGTSLLRSDRAKWESGLASWKNELAKKKCSWYVNNSVFTGHGVGTAFHSSEKKFCSGTGWPSFSEAHGTLDSDESNSGILRRLDTSSGKTRTEVVCKQCEAHLGHVFPDGPAPTGQRFCINSVALKFKPSDH</sequence>
<dbReference type="EMBL" id="AGTP01041678">
    <property type="status" value="NOT_ANNOTATED_CDS"/>
    <property type="molecule type" value="Genomic_DNA"/>
</dbReference>
<dbReference type="GO" id="GO:0003779">
    <property type="term" value="F:actin binding"/>
    <property type="evidence" value="ECO:0007669"/>
    <property type="project" value="Ensembl"/>
</dbReference>
<name>I3MLW6_ICTTR</name>
<dbReference type="Proteomes" id="UP000005215">
    <property type="component" value="Unassembled WGS sequence"/>
</dbReference>
<dbReference type="HOGENOM" id="CLU_031040_8_5_1"/>
<proteinExistence type="inferred from homology"/>
<evidence type="ECO:0000256" key="1">
    <source>
        <dbReference type="ARBA" id="ARBA00007174"/>
    </source>
</evidence>
<dbReference type="GO" id="GO:0033743">
    <property type="term" value="F:peptide-methionine (R)-S-oxide reductase activity"/>
    <property type="evidence" value="ECO:0007669"/>
    <property type="project" value="Ensembl"/>
</dbReference>
<dbReference type="AlphaFoldDB" id="I3MLW6"/>
<dbReference type="InterPro" id="IPR028427">
    <property type="entry name" value="Met_Sox_Rdtase_MsrB"/>
</dbReference>
<dbReference type="PANTHER" id="PTHR10173:SF37">
    <property type="entry name" value="METHIONINE-R-SULFOXIDE REDUCTASE B2, MITOCHONDRIAL"/>
    <property type="match status" value="1"/>
</dbReference>
<dbReference type="InterPro" id="IPR002579">
    <property type="entry name" value="Met_Sox_Rdtase_MsrB_dom"/>
</dbReference>